<evidence type="ECO:0000313" key="5">
    <source>
        <dbReference type="Proteomes" id="UP001372338"/>
    </source>
</evidence>
<sequence length="417" mass="46171">MATNFWYHLFFFLLYLLHFSVSPSLSASTDFPKSGFITLPIHTDPITNQYSTSLGIGTPRHNFNLVIDLDGLSVWYDCDKHYNSSSYHHVPCDSKICGLSPCQDCNNDGPLRPGCTNQTCIDFIFNPFVPLQFPGNLGEDLLYLPGIKVPHTFFSACQESDSFKFTGFTLLSNLTKGAKGMLGLAKTRFALPNQISSKYNVPPKFTLCLPSSMKRGIGKLFIGGRPNHRTPVPVSMTGFISSKEEYFIHVKSIHIDNKPIKFDTSLLSIDKKGNGGTKISTMKPFTVLHHSIYKPFVKDFVKKAEDRKIKRVKSLHPFGACFDARTIVTGVPDIKLIVGGRIRDESFEICAHNSLVEARKGVVCLAFVDGGRDGGATIVIGGHQLEDRIMEFDLSTSILSFSSSLLLHNASCSDQLL</sequence>
<keyword evidence="5" id="KW-1185">Reference proteome</keyword>
<feature type="domain" description="Peptidase A1" evidence="3">
    <location>
        <begin position="50"/>
        <end position="402"/>
    </location>
</feature>
<dbReference type="PANTHER" id="PTHR47965">
    <property type="entry name" value="ASPARTYL PROTEASE-RELATED"/>
    <property type="match status" value="1"/>
</dbReference>
<dbReference type="PROSITE" id="PS51767">
    <property type="entry name" value="PEPTIDASE_A1"/>
    <property type="match status" value="1"/>
</dbReference>
<feature type="chain" id="PRO_5043013323" description="Peptidase A1 domain-containing protein" evidence="2">
    <location>
        <begin position="27"/>
        <end position="417"/>
    </location>
</feature>
<dbReference type="FunFam" id="2.40.70.10:FF:000096">
    <property type="entry name" value="Basic 7S globulin"/>
    <property type="match status" value="1"/>
</dbReference>
<evidence type="ECO:0000259" key="3">
    <source>
        <dbReference type="PROSITE" id="PS51767"/>
    </source>
</evidence>
<dbReference type="InterPro" id="IPR021109">
    <property type="entry name" value="Peptidase_aspartic_dom_sf"/>
</dbReference>
<dbReference type="AlphaFoldDB" id="A0AAN9E4A5"/>
<name>A0AAN9E4A5_CROPI</name>
<dbReference type="Pfam" id="PF14541">
    <property type="entry name" value="TAXi_C"/>
    <property type="match status" value="1"/>
</dbReference>
<dbReference type="Proteomes" id="UP001372338">
    <property type="component" value="Unassembled WGS sequence"/>
</dbReference>
<dbReference type="GO" id="GO:0006508">
    <property type="term" value="P:proteolysis"/>
    <property type="evidence" value="ECO:0007669"/>
    <property type="project" value="InterPro"/>
</dbReference>
<dbReference type="EMBL" id="JAYWIO010000008">
    <property type="protein sequence ID" value="KAK7245811.1"/>
    <property type="molecule type" value="Genomic_DNA"/>
</dbReference>
<proteinExistence type="inferred from homology"/>
<comment type="similarity">
    <text evidence="1">Belongs to the peptidase A1 family.</text>
</comment>
<dbReference type="Pfam" id="PF14543">
    <property type="entry name" value="TAXi_N"/>
    <property type="match status" value="1"/>
</dbReference>
<gene>
    <name evidence="4" type="ORF">RIF29_40662</name>
</gene>
<dbReference type="SUPFAM" id="SSF50630">
    <property type="entry name" value="Acid proteases"/>
    <property type="match status" value="1"/>
</dbReference>
<reference evidence="4 5" key="1">
    <citation type="submission" date="2024-01" db="EMBL/GenBank/DDBJ databases">
        <title>The genomes of 5 underutilized Papilionoideae crops provide insights into root nodulation and disease resistanc.</title>
        <authorList>
            <person name="Yuan L."/>
        </authorList>
    </citation>
    <scope>NUCLEOTIDE SEQUENCE [LARGE SCALE GENOMIC DNA]</scope>
    <source>
        <strain evidence="4">ZHUSHIDOU_FW_LH</strain>
        <tissue evidence="4">Leaf</tissue>
    </source>
</reference>
<keyword evidence="2" id="KW-0732">Signal</keyword>
<dbReference type="PANTHER" id="PTHR47965:SF108">
    <property type="entry name" value="XYLOGLUCANASE-SPECIFIC ENDOGLUCANASE INHIBITOR PROTEIN"/>
    <property type="match status" value="1"/>
</dbReference>
<dbReference type="InterPro" id="IPR033121">
    <property type="entry name" value="PEPTIDASE_A1"/>
</dbReference>
<organism evidence="4 5">
    <name type="scientific">Crotalaria pallida</name>
    <name type="common">Smooth rattlebox</name>
    <name type="synonym">Crotalaria striata</name>
    <dbReference type="NCBI Taxonomy" id="3830"/>
    <lineage>
        <taxon>Eukaryota</taxon>
        <taxon>Viridiplantae</taxon>
        <taxon>Streptophyta</taxon>
        <taxon>Embryophyta</taxon>
        <taxon>Tracheophyta</taxon>
        <taxon>Spermatophyta</taxon>
        <taxon>Magnoliopsida</taxon>
        <taxon>eudicotyledons</taxon>
        <taxon>Gunneridae</taxon>
        <taxon>Pentapetalae</taxon>
        <taxon>rosids</taxon>
        <taxon>fabids</taxon>
        <taxon>Fabales</taxon>
        <taxon>Fabaceae</taxon>
        <taxon>Papilionoideae</taxon>
        <taxon>50 kb inversion clade</taxon>
        <taxon>genistoids sensu lato</taxon>
        <taxon>core genistoids</taxon>
        <taxon>Crotalarieae</taxon>
        <taxon>Crotalaria</taxon>
    </lineage>
</organism>
<evidence type="ECO:0000256" key="1">
    <source>
        <dbReference type="ARBA" id="ARBA00007447"/>
    </source>
</evidence>
<accession>A0AAN9E4A5</accession>
<dbReference type="Gene3D" id="2.40.70.10">
    <property type="entry name" value="Acid Proteases"/>
    <property type="match status" value="2"/>
</dbReference>
<dbReference type="InterPro" id="IPR032799">
    <property type="entry name" value="TAXi_C"/>
</dbReference>
<evidence type="ECO:0000313" key="4">
    <source>
        <dbReference type="EMBL" id="KAK7245811.1"/>
    </source>
</evidence>
<feature type="signal peptide" evidence="2">
    <location>
        <begin position="1"/>
        <end position="26"/>
    </location>
</feature>
<evidence type="ECO:0000256" key="2">
    <source>
        <dbReference type="SAM" id="SignalP"/>
    </source>
</evidence>
<protein>
    <recommendedName>
        <fullName evidence="3">Peptidase A1 domain-containing protein</fullName>
    </recommendedName>
</protein>
<dbReference type="GO" id="GO:0004190">
    <property type="term" value="F:aspartic-type endopeptidase activity"/>
    <property type="evidence" value="ECO:0007669"/>
    <property type="project" value="InterPro"/>
</dbReference>
<dbReference type="InterPro" id="IPR032861">
    <property type="entry name" value="TAXi_N"/>
</dbReference>
<comment type="caution">
    <text evidence="4">The sequence shown here is derived from an EMBL/GenBank/DDBJ whole genome shotgun (WGS) entry which is preliminary data.</text>
</comment>
<dbReference type="InterPro" id="IPR001461">
    <property type="entry name" value="Aspartic_peptidase_A1"/>
</dbReference>